<feature type="transmembrane region" description="Helical" evidence="8">
    <location>
        <begin position="375"/>
        <end position="396"/>
    </location>
</feature>
<feature type="transmembrane region" description="Helical" evidence="8">
    <location>
        <begin position="43"/>
        <end position="76"/>
    </location>
</feature>
<feature type="transmembrane region" description="Helical" evidence="8">
    <location>
        <begin position="14"/>
        <end position="31"/>
    </location>
</feature>
<keyword evidence="3 8" id="KW-0812">Transmembrane</keyword>
<dbReference type="GeneID" id="115827964"/>
<feature type="transmembrane region" description="Helical" evidence="8">
    <location>
        <begin position="402"/>
        <end position="424"/>
    </location>
</feature>
<reference evidence="10" key="1">
    <citation type="submission" date="2025-08" db="UniProtKB">
        <authorList>
            <consortium name="RefSeq"/>
        </authorList>
    </citation>
    <scope>IDENTIFICATION</scope>
</reference>
<dbReference type="Proteomes" id="UP000504632">
    <property type="component" value="Chromosome 14"/>
</dbReference>
<dbReference type="FunCoup" id="A0A6J2WTX5">
    <property type="interactions" value="308"/>
</dbReference>
<feature type="transmembrane region" description="Helical" evidence="8">
    <location>
        <begin position="334"/>
        <end position="355"/>
    </location>
</feature>
<keyword evidence="4" id="KW-0256">Endoplasmic reticulum</keyword>
<keyword evidence="6 8" id="KW-0472">Membrane</keyword>
<evidence type="ECO:0000256" key="8">
    <source>
        <dbReference type="SAM" id="Phobius"/>
    </source>
</evidence>
<dbReference type="InterPro" id="IPR049941">
    <property type="entry name" value="LPLAT_7/PORCN-like"/>
</dbReference>
<dbReference type="RefSeq" id="XP_030647718.1">
    <property type="nucleotide sequence ID" value="XM_030791858.1"/>
</dbReference>
<evidence type="ECO:0000313" key="9">
    <source>
        <dbReference type="Proteomes" id="UP000504632"/>
    </source>
</evidence>
<dbReference type="InParanoid" id="A0A6J2WTX5"/>
<dbReference type="Pfam" id="PF03062">
    <property type="entry name" value="MBOAT"/>
    <property type="match status" value="1"/>
</dbReference>
<evidence type="ECO:0000313" key="10">
    <source>
        <dbReference type="RefSeq" id="XP_030647718.1"/>
    </source>
</evidence>
<gene>
    <name evidence="10" type="primary">mboat4</name>
</gene>
<proteinExistence type="predicted"/>
<evidence type="ECO:0000256" key="7">
    <source>
        <dbReference type="ARBA" id="ARBA00023315"/>
    </source>
</evidence>
<dbReference type="GO" id="GO:0030258">
    <property type="term" value="P:lipid modification"/>
    <property type="evidence" value="ECO:0007669"/>
    <property type="project" value="TreeGrafter"/>
</dbReference>
<dbReference type="InterPro" id="IPR004299">
    <property type="entry name" value="MBOAT_fam"/>
</dbReference>
<feature type="transmembrane region" description="Helical" evidence="8">
    <location>
        <begin position="196"/>
        <end position="218"/>
    </location>
</feature>
<evidence type="ECO:0000256" key="4">
    <source>
        <dbReference type="ARBA" id="ARBA00022824"/>
    </source>
</evidence>
<dbReference type="PANTHER" id="PTHR13906:SF3">
    <property type="entry name" value="GHRELIN O-ACYLTRANSFERASE"/>
    <property type="match status" value="1"/>
</dbReference>
<feature type="transmembrane region" description="Helical" evidence="8">
    <location>
        <begin position="156"/>
        <end position="176"/>
    </location>
</feature>
<sequence length="425" mass="49008">MNLLLRIVGQNHQLLYQCLIVPPALLFYSLARQGLLGVVHRYIYLTLGGSILAVLTMGPYSLLLFVSVGVFILLVYSVEPRRIHQWTFTSQMFWQSLWHFYIQYQQHWLQEPTDSRLMLAASSLMLLTQRITSVSMDLREGKVIGPSKRSRKDQPYFLISLLSYTFYFPALLGGPLCSFNRFVAFVEQINVSPPPSPLFIVSLKVLHMLLLVWIKYVLISFIQSSPISWVNLWDLHGILWIWILSLAFKISYYSHWMISECVNNAVGLGFRGYSPNGSLLWDGLTDGDPCSIELSCRPSVFARRWNKTTAEWLRRLIFNRCSRAPVLMTFLFSAWWHGLHPGQVVGFLAWAVAVAGDYRLHNFLRSKLSSVWRKVLYSCLGWVQTQMIIACVVVVVELRSFLFVKLLCTSYMVVFPLINIIIILY</sequence>
<keyword evidence="5 8" id="KW-1133">Transmembrane helix</keyword>
<keyword evidence="2" id="KW-0808">Transferase</keyword>
<dbReference type="CTD" id="619373"/>
<comment type="subcellular location">
    <subcellularLocation>
        <location evidence="1">Endoplasmic reticulum membrane</location>
        <topology evidence="1">Multi-pass membrane protein</topology>
    </subcellularLocation>
</comment>
<evidence type="ECO:0000256" key="5">
    <source>
        <dbReference type="ARBA" id="ARBA00022989"/>
    </source>
</evidence>
<feature type="transmembrane region" description="Helical" evidence="8">
    <location>
        <begin position="230"/>
        <end position="248"/>
    </location>
</feature>
<keyword evidence="7" id="KW-0012">Acyltransferase</keyword>
<accession>A0A6J2WTX5</accession>
<dbReference type="GO" id="GO:0016412">
    <property type="term" value="F:serine O-acyltransferase activity"/>
    <property type="evidence" value="ECO:0007669"/>
    <property type="project" value="TreeGrafter"/>
</dbReference>
<protein>
    <submittedName>
        <fullName evidence="10">Membrane-bound ghrelin O-acyltransferase mboat4</fullName>
    </submittedName>
</protein>
<evidence type="ECO:0000256" key="2">
    <source>
        <dbReference type="ARBA" id="ARBA00022679"/>
    </source>
</evidence>
<keyword evidence="9" id="KW-1185">Reference proteome</keyword>
<dbReference type="AlphaFoldDB" id="A0A6J2WTX5"/>
<evidence type="ECO:0000256" key="6">
    <source>
        <dbReference type="ARBA" id="ARBA00023136"/>
    </source>
</evidence>
<evidence type="ECO:0000256" key="3">
    <source>
        <dbReference type="ARBA" id="ARBA00022692"/>
    </source>
</evidence>
<evidence type="ECO:0000256" key="1">
    <source>
        <dbReference type="ARBA" id="ARBA00004477"/>
    </source>
</evidence>
<dbReference type="OrthoDB" id="286734at2759"/>
<dbReference type="GO" id="GO:0005789">
    <property type="term" value="C:endoplasmic reticulum membrane"/>
    <property type="evidence" value="ECO:0007669"/>
    <property type="project" value="UniProtKB-SubCell"/>
</dbReference>
<name>A0A6J2WTX5_CHACN</name>
<dbReference type="PANTHER" id="PTHR13906">
    <property type="entry name" value="PORCUPINE"/>
    <property type="match status" value="1"/>
</dbReference>
<organism evidence="9 10">
    <name type="scientific">Chanos chanos</name>
    <name type="common">Milkfish</name>
    <name type="synonym">Mugil chanos</name>
    <dbReference type="NCBI Taxonomy" id="29144"/>
    <lineage>
        <taxon>Eukaryota</taxon>
        <taxon>Metazoa</taxon>
        <taxon>Chordata</taxon>
        <taxon>Craniata</taxon>
        <taxon>Vertebrata</taxon>
        <taxon>Euteleostomi</taxon>
        <taxon>Actinopterygii</taxon>
        <taxon>Neopterygii</taxon>
        <taxon>Teleostei</taxon>
        <taxon>Ostariophysi</taxon>
        <taxon>Gonorynchiformes</taxon>
        <taxon>Chanidae</taxon>
        <taxon>Chanos</taxon>
    </lineage>
</organism>